<feature type="transmembrane region" description="Helical" evidence="1">
    <location>
        <begin position="180"/>
        <end position="200"/>
    </location>
</feature>
<comment type="caution">
    <text evidence="2">The sequence shown here is derived from an EMBL/GenBank/DDBJ whole genome shotgun (WGS) entry which is preliminary data.</text>
</comment>
<dbReference type="Pfam" id="PF12679">
    <property type="entry name" value="ABC2_membrane_2"/>
    <property type="match status" value="1"/>
</dbReference>
<dbReference type="EMBL" id="JAJNOR010000001">
    <property type="protein sequence ID" value="MCD2491873.1"/>
    <property type="molecule type" value="Genomic_DNA"/>
</dbReference>
<evidence type="ECO:0000313" key="2">
    <source>
        <dbReference type="EMBL" id="MCD2491873.1"/>
    </source>
</evidence>
<feature type="transmembrane region" description="Helical" evidence="1">
    <location>
        <begin position="21"/>
        <end position="42"/>
    </location>
</feature>
<keyword evidence="1" id="KW-0472">Membrane</keyword>
<feature type="transmembrane region" description="Helical" evidence="1">
    <location>
        <begin position="228"/>
        <end position="251"/>
    </location>
</feature>
<feature type="transmembrane region" description="Helical" evidence="1">
    <location>
        <begin position="147"/>
        <end position="168"/>
    </location>
</feature>
<protein>
    <submittedName>
        <fullName evidence="2">ABC transporter permease</fullName>
    </submittedName>
</protein>
<keyword evidence="3" id="KW-1185">Reference proteome</keyword>
<organism evidence="2 3">
    <name type="scientific">Lientehia hominis</name>
    <dbReference type="NCBI Taxonomy" id="2897778"/>
    <lineage>
        <taxon>Bacteria</taxon>
        <taxon>Bacillati</taxon>
        <taxon>Bacillota</taxon>
        <taxon>Clostridia</taxon>
        <taxon>Lachnospirales</taxon>
        <taxon>Lachnospiraceae</taxon>
        <taxon>Lientehia</taxon>
    </lineage>
</organism>
<dbReference type="PANTHER" id="PTHR37305:SF1">
    <property type="entry name" value="MEMBRANE PROTEIN"/>
    <property type="match status" value="1"/>
</dbReference>
<keyword evidence="1" id="KW-1133">Transmembrane helix</keyword>
<dbReference type="RefSeq" id="WP_231061778.1">
    <property type="nucleotide sequence ID" value="NZ_JAJNOR010000001.1"/>
</dbReference>
<dbReference type="AlphaFoldDB" id="A0AAP2RJ76"/>
<proteinExistence type="predicted"/>
<feature type="transmembrane region" description="Helical" evidence="1">
    <location>
        <begin position="113"/>
        <end position="141"/>
    </location>
</feature>
<evidence type="ECO:0000313" key="3">
    <source>
        <dbReference type="Proteomes" id="UP001299265"/>
    </source>
</evidence>
<name>A0AAP2RJ76_9FIRM</name>
<dbReference type="PANTHER" id="PTHR37305">
    <property type="entry name" value="INTEGRAL MEMBRANE PROTEIN-RELATED"/>
    <property type="match status" value="1"/>
</dbReference>
<evidence type="ECO:0000256" key="1">
    <source>
        <dbReference type="SAM" id="Phobius"/>
    </source>
</evidence>
<keyword evidence="1" id="KW-0812">Transmembrane</keyword>
<accession>A0AAP2RJ76</accession>
<gene>
    <name evidence="2" type="ORF">LQE92_04435</name>
</gene>
<reference evidence="2 3" key="1">
    <citation type="submission" date="2021-11" db="EMBL/GenBank/DDBJ databases">
        <title>Lacrimispora sp. nov. NSJ-141 isolated from human feces.</title>
        <authorList>
            <person name="Abdugheni R."/>
        </authorList>
    </citation>
    <scope>NUCLEOTIDE SEQUENCE [LARGE SCALE GENOMIC DNA]</scope>
    <source>
        <strain evidence="2 3">NSJ-141</strain>
    </source>
</reference>
<dbReference type="Proteomes" id="UP001299265">
    <property type="component" value="Unassembled WGS sequence"/>
</dbReference>
<feature type="transmembrane region" description="Helical" evidence="1">
    <location>
        <begin position="74"/>
        <end position="92"/>
    </location>
</feature>
<sequence>MREYGAFTKKEFLEFFRTYKYLVMGLVFLLLGIMSPLAAKFLPELMKEFMPEGMQIALAEPSALDAWAQFFKNVTQIGLIILVILFSGSMASEYGKGTLVTILAKGMPRKTVIFAKFTAASAAWTGAYLLCFLTAWFYAWYFWRGEAWSAALLFSVFCLWLFGILLIAASLFGGVLFRTIYGSLLFTGGIVVLQFLLNIVPKAGKYLPVSLASQNMALLQGTAVTADLAWAAVTTAVLTVLFLAGSCFVFGKKQI</sequence>